<accession>A0A345JTI7</accession>
<evidence type="ECO:0000256" key="7">
    <source>
        <dbReference type="ARBA" id="ARBA00023136"/>
    </source>
</evidence>
<dbReference type="PROSITE" id="PS50850">
    <property type="entry name" value="MFS"/>
    <property type="match status" value="1"/>
</dbReference>
<dbReference type="OrthoDB" id="5670831at2"/>
<proteinExistence type="inferred from homology"/>
<dbReference type="Proteomes" id="UP000253862">
    <property type="component" value="Chromosome"/>
</dbReference>
<gene>
    <name evidence="10" type="ORF">CGC43_08650</name>
</gene>
<dbReference type="GO" id="GO:1990961">
    <property type="term" value="P:xenobiotic detoxification by transmembrane export across the plasma membrane"/>
    <property type="evidence" value="ECO:0007669"/>
    <property type="project" value="InterPro"/>
</dbReference>
<evidence type="ECO:0000256" key="3">
    <source>
        <dbReference type="ARBA" id="ARBA00022448"/>
    </source>
</evidence>
<feature type="transmembrane region" description="Helical" evidence="8">
    <location>
        <begin position="218"/>
        <end position="244"/>
    </location>
</feature>
<evidence type="ECO:0000256" key="4">
    <source>
        <dbReference type="ARBA" id="ARBA00022475"/>
    </source>
</evidence>
<evidence type="ECO:0000256" key="6">
    <source>
        <dbReference type="ARBA" id="ARBA00022989"/>
    </source>
</evidence>
<evidence type="ECO:0000256" key="1">
    <source>
        <dbReference type="ARBA" id="ARBA00004651"/>
    </source>
</evidence>
<evidence type="ECO:0000313" key="10">
    <source>
        <dbReference type="EMBL" id="AXH30633.1"/>
    </source>
</evidence>
<keyword evidence="7 8" id="KW-0472">Membrane</keyword>
<reference evidence="10 11" key="1">
    <citation type="submission" date="2017-07" db="EMBL/GenBank/DDBJ databases">
        <title>Complete genome sequences and comparative analysis of the novel pathogen Francisella opportunistica.</title>
        <authorList>
            <person name="Dietrich E.A."/>
            <person name="Kingry L.C."/>
            <person name="Petersen J.M."/>
        </authorList>
    </citation>
    <scope>NUCLEOTIDE SEQUENCE [LARGE SCALE GENOMIC DNA]</scope>
    <source>
        <strain evidence="10 11">14-2155</strain>
    </source>
</reference>
<dbReference type="InterPro" id="IPR004812">
    <property type="entry name" value="Efflux_drug-R_Bcr/CmlA"/>
</dbReference>
<feature type="transmembrane region" description="Helical" evidence="8">
    <location>
        <begin position="349"/>
        <end position="369"/>
    </location>
</feature>
<dbReference type="GO" id="GO:0042910">
    <property type="term" value="F:xenobiotic transmembrane transporter activity"/>
    <property type="evidence" value="ECO:0007669"/>
    <property type="project" value="InterPro"/>
</dbReference>
<evidence type="ECO:0000256" key="5">
    <source>
        <dbReference type="ARBA" id="ARBA00022692"/>
    </source>
</evidence>
<dbReference type="GO" id="GO:0005886">
    <property type="term" value="C:plasma membrane"/>
    <property type="evidence" value="ECO:0007669"/>
    <property type="project" value="UniProtKB-SubCell"/>
</dbReference>
<evidence type="ECO:0000256" key="2">
    <source>
        <dbReference type="ARBA" id="ARBA00006236"/>
    </source>
</evidence>
<comment type="similarity">
    <text evidence="2 8">Belongs to the major facilitator superfamily. Bcr/CmlA family.</text>
</comment>
<dbReference type="NCBIfam" id="TIGR00710">
    <property type="entry name" value="efflux_Bcr_CflA"/>
    <property type="match status" value="1"/>
</dbReference>
<protein>
    <recommendedName>
        <fullName evidence="8">Bcr/CflA family efflux transporter</fullName>
    </recommendedName>
</protein>
<feature type="transmembrane region" description="Helical" evidence="8">
    <location>
        <begin position="109"/>
        <end position="126"/>
    </location>
</feature>
<dbReference type="AlphaFoldDB" id="A0A345JTI7"/>
<dbReference type="PANTHER" id="PTHR43271">
    <property type="entry name" value="BLL2771 PROTEIN"/>
    <property type="match status" value="1"/>
</dbReference>
<dbReference type="Pfam" id="PF07690">
    <property type="entry name" value="MFS_1"/>
    <property type="match status" value="1"/>
</dbReference>
<dbReference type="PROSITE" id="PS51257">
    <property type="entry name" value="PROKAR_LIPOPROTEIN"/>
    <property type="match status" value="1"/>
</dbReference>
<feature type="transmembrane region" description="Helical" evidence="8">
    <location>
        <begin position="9"/>
        <end position="28"/>
    </location>
</feature>
<dbReference type="SUPFAM" id="SSF103473">
    <property type="entry name" value="MFS general substrate transporter"/>
    <property type="match status" value="1"/>
</dbReference>
<dbReference type="EMBL" id="CP022375">
    <property type="protein sequence ID" value="AXH30633.1"/>
    <property type="molecule type" value="Genomic_DNA"/>
</dbReference>
<keyword evidence="8" id="KW-0997">Cell inner membrane</keyword>
<keyword evidence="3 8" id="KW-0813">Transport</keyword>
<feature type="transmembrane region" description="Helical" evidence="8">
    <location>
        <begin position="375"/>
        <end position="396"/>
    </location>
</feature>
<dbReference type="RefSeq" id="WP_071629895.1">
    <property type="nucleotide sequence ID" value="NZ_CP022375.1"/>
</dbReference>
<feature type="transmembrane region" description="Helical" evidence="8">
    <location>
        <begin position="315"/>
        <end position="337"/>
    </location>
</feature>
<feature type="transmembrane region" description="Helical" evidence="8">
    <location>
        <begin position="138"/>
        <end position="160"/>
    </location>
</feature>
<feature type="transmembrane region" description="Helical" evidence="8">
    <location>
        <begin position="80"/>
        <end position="103"/>
    </location>
</feature>
<dbReference type="InterPro" id="IPR020846">
    <property type="entry name" value="MFS_dom"/>
</dbReference>
<keyword evidence="6 8" id="KW-1133">Transmembrane helix</keyword>
<sequence>MDLTRKKPLGVVMLTIFALALGCGYFFGAMMFTPSLPAITFYFNTSSSLARMTVSSFLITMALSQLIYGPASDKYGRKPFILVGGIIFACGSIFCFLSQSIIFLIISRAIQGFGAGALITLARTILQDSFTKEHFLKAIAWMSIFFSVAPAISPLIGGFLQLHFGWQSSFIFMFIFAIALITSVIFLLPETNKEKNYKAMDIKHLINNYLIVTKSKIFWVYMIFIVSALSGGVTFDVIGSFVLINDYHLTSVTFGVISTSLMMMTIVSRFLMSIVLFEHVKKETIILVGLFIMFSSSIVLGILDLLSLINLLDLLSILAIFYLACGLIIPISAASALSLFDKMKGVAGAFYGSMQMCGVFLVSIVASSMHPTIGFMLSILCILSFISLFLGIKTFYKKNDRFKFRNNTTQLI</sequence>
<dbReference type="InterPro" id="IPR011701">
    <property type="entry name" value="MFS"/>
</dbReference>
<feature type="domain" description="Major facilitator superfamily (MFS) profile" evidence="9">
    <location>
        <begin position="12"/>
        <end position="396"/>
    </location>
</feature>
<name>A0A345JTI7_9GAMM</name>
<evidence type="ECO:0000313" key="11">
    <source>
        <dbReference type="Proteomes" id="UP000253862"/>
    </source>
</evidence>
<feature type="transmembrane region" description="Helical" evidence="8">
    <location>
        <begin position="256"/>
        <end position="277"/>
    </location>
</feature>
<comment type="subcellular location">
    <subcellularLocation>
        <location evidence="8">Cell inner membrane</location>
        <topology evidence="8">Multi-pass membrane protein</topology>
    </subcellularLocation>
    <subcellularLocation>
        <location evidence="1">Cell membrane</location>
        <topology evidence="1">Multi-pass membrane protein</topology>
    </subcellularLocation>
</comment>
<evidence type="ECO:0000259" key="9">
    <source>
        <dbReference type="PROSITE" id="PS50850"/>
    </source>
</evidence>
<keyword evidence="11" id="KW-1185">Reference proteome</keyword>
<dbReference type="PANTHER" id="PTHR43271:SF2">
    <property type="entry name" value="BLL2771 PROTEIN"/>
    <property type="match status" value="1"/>
</dbReference>
<keyword evidence="4" id="KW-1003">Cell membrane</keyword>
<keyword evidence="5 8" id="KW-0812">Transmembrane</keyword>
<feature type="transmembrane region" description="Helical" evidence="8">
    <location>
        <begin position="48"/>
        <end position="68"/>
    </location>
</feature>
<dbReference type="CDD" id="cd17320">
    <property type="entry name" value="MFS_MdfA_MDR_like"/>
    <property type="match status" value="1"/>
</dbReference>
<organism evidence="10 11">
    <name type="scientific">Francisella opportunistica</name>
    <dbReference type="NCBI Taxonomy" id="2016517"/>
    <lineage>
        <taxon>Bacteria</taxon>
        <taxon>Pseudomonadati</taxon>
        <taxon>Pseudomonadota</taxon>
        <taxon>Gammaproteobacteria</taxon>
        <taxon>Thiotrichales</taxon>
        <taxon>Francisellaceae</taxon>
        <taxon>Francisella</taxon>
    </lineage>
</organism>
<evidence type="ECO:0000256" key="8">
    <source>
        <dbReference type="RuleBase" id="RU365088"/>
    </source>
</evidence>
<dbReference type="KEGG" id="foo:CGC45_08680"/>
<feature type="transmembrane region" description="Helical" evidence="8">
    <location>
        <begin position="166"/>
        <end position="188"/>
    </location>
</feature>
<dbReference type="InterPro" id="IPR036259">
    <property type="entry name" value="MFS_trans_sf"/>
</dbReference>
<dbReference type="Gene3D" id="1.20.1720.10">
    <property type="entry name" value="Multidrug resistance protein D"/>
    <property type="match status" value="1"/>
</dbReference>
<feature type="transmembrane region" description="Helical" evidence="8">
    <location>
        <begin position="284"/>
        <end position="309"/>
    </location>
</feature>